<dbReference type="GO" id="GO:0031640">
    <property type="term" value="P:killing of cells of another organism"/>
    <property type="evidence" value="ECO:0007669"/>
    <property type="project" value="UniProtKB-KW"/>
</dbReference>
<organism evidence="3">
    <name type="scientific">uncultured Vibrio sp</name>
    <dbReference type="NCBI Taxonomy" id="114054"/>
    <lineage>
        <taxon>Bacteria</taxon>
        <taxon>Pseudomonadati</taxon>
        <taxon>Pseudomonadota</taxon>
        <taxon>Gammaproteobacteria</taxon>
        <taxon>Vibrionales</taxon>
        <taxon>Vibrionaceae</taxon>
        <taxon>Vibrio</taxon>
        <taxon>environmental samples</taxon>
    </lineage>
</organism>
<dbReference type="GO" id="GO:0003796">
    <property type="term" value="F:lysozyme activity"/>
    <property type="evidence" value="ECO:0007669"/>
    <property type="project" value="InterPro"/>
</dbReference>
<name>A0A060C1V7_9VIBR</name>
<dbReference type="EMBL" id="KF121923">
    <property type="protein sequence ID" value="AIA89214.1"/>
    <property type="molecule type" value="Genomic_DNA"/>
</dbReference>
<evidence type="ECO:0000256" key="1">
    <source>
        <dbReference type="ARBA" id="ARBA00022529"/>
    </source>
</evidence>
<feature type="non-terminal residue" evidence="3">
    <location>
        <position position="91"/>
    </location>
</feature>
<dbReference type="InterPro" id="IPR023346">
    <property type="entry name" value="Lysozyme-like_dom_sf"/>
</dbReference>
<dbReference type="Gene3D" id="1.10.530.40">
    <property type="match status" value="1"/>
</dbReference>
<protein>
    <submittedName>
        <fullName evidence="3">CAZy families GH24 protein</fullName>
    </submittedName>
</protein>
<feature type="non-terminal residue" evidence="3">
    <location>
        <position position="1"/>
    </location>
</feature>
<dbReference type="PANTHER" id="PTHR37406:SF1">
    <property type="entry name" value="T4-TYPE LYSOZYME 1-RELATED"/>
    <property type="match status" value="1"/>
</dbReference>
<dbReference type="AlphaFoldDB" id="A0A060C1V7"/>
<dbReference type="PANTHER" id="PTHR37406">
    <property type="entry name" value="T4-TYPE LYSOZYME 1-RELATED"/>
    <property type="match status" value="1"/>
</dbReference>
<evidence type="ECO:0000313" key="3">
    <source>
        <dbReference type="EMBL" id="AIA89214.1"/>
    </source>
</evidence>
<sequence>DANSLFQSSYDIAFKDASKFVSNFDSLSPERQLILVDMSYNLGSKLKNFVNLKSAIEQGDWEKASNEILNSKYASDVKSRADRNAEVMKNG</sequence>
<keyword evidence="2" id="KW-0081">Bacteriolytic enzyme</keyword>
<dbReference type="InterPro" id="IPR052619">
    <property type="entry name" value="Phage_lysozyme-like"/>
</dbReference>
<keyword evidence="1" id="KW-0929">Antimicrobial</keyword>
<proteinExistence type="predicted"/>
<dbReference type="GO" id="GO:0042742">
    <property type="term" value="P:defense response to bacterium"/>
    <property type="evidence" value="ECO:0007669"/>
    <property type="project" value="UniProtKB-KW"/>
</dbReference>
<dbReference type="InterPro" id="IPR023347">
    <property type="entry name" value="Lysozyme_dom_sf"/>
</dbReference>
<evidence type="ECO:0000256" key="2">
    <source>
        <dbReference type="ARBA" id="ARBA00022638"/>
    </source>
</evidence>
<dbReference type="SUPFAM" id="SSF53955">
    <property type="entry name" value="Lysozyme-like"/>
    <property type="match status" value="1"/>
</dbReference>
<accession>A0A060C1V7</accession>
<reference evidence="3" key="1">
    <citation type="journal article" date="2013" name="Environ. Microbiol.">
        <title>Seasonally variable intestinal metagenomes of the red palm weevil (Rhynchophorus ferrugineus).</title>
        <authorList>
            <person name="Jia S."/>
            <person name="Zhang X."/>
            <person name="Zhang G."/>
            <person name="Yin A."/>
            <person name="Zhang S."/>
            <person name="Li F."/>
            <person name="Wang L."/>
            <person name="Zhao D."/>
            <person name="Yun Q."/>
            <person name="Tala"/>
            <person name="Wang J."/>
            <person name="Sun G."/>
            <person name="Baabdullah M."/>
            <person name="Yu X."/>
            <person name="Hu S."/>
            <person name="Al-Mssallem I.S."/>
            <person name="Yu J."/>
        </authorList>
    </citation>
    <scope>NUCLEOTIDE SEQUENCE</scope>
</reference>